<keyword evidence="2" id="KW-1185">Reference proteome</keyword>
<name>A0ABQ3DL59_9ACTN</name>
<organism evidence="1 2">
    <name type="scientific">Streptomyces chryseus</name>
    <dbReference type="NCBI Taxonomy" id="68186"/>
    <lineage>
        <taxon>Bacteria</taxon>
        <taxon>Bacillati</taxon>
        <taxon>Actinomycetota</taxon>
        <taxon>Actinomycetes</taxon>
        <taxon>Kitasatosporales</taxon>
        <taxon>Streptomycetaceae</taxon>
        <taxon>Streptomyces</taxon>
    </lineage>
</organism>
<protein>
    <submittedName>
        <fullName evidence="1">Uncharacterized protein</fullName>
    </submittedName>
</protein>
<dbReference type="EMBL" id="BMVO01000008">
    <property type="protein sequence ID" value="GHB05487.1"/>
    <property type="molecule type" value="Genomic_DNA"/>
</dbReference>
<evidence type="ECO:0000313" key="1">
    <source>
        <dbReference type="EMBL" id="GHB05487.1"/>
    </source>
</evidence>
<sequence>MDAAAKEAAVARFVREYPQVGQADRDHPALVGNAEAAWSQVPGCPAGVPVLLHGLLDQAAGPEALRVLGNVLMDSVFHASAAMSTALPFLIRLAADPDIAVRPGVVDLLVVAAELSQPVDADNERQVLLLGNDCDHPEREWCRSAFAAHASALRALLEDETLPEGLISEDDRECLLAAVEPQRGSS</sequence>
<evidence type="ECO:0000313" key="2">
    <source>
        <dbReference type="Proteomes" id="UP000599437"/>
    </source>
</evidence>
<reference evidence="2" key="1">
    <citation type="journal article" date="2019" name="Int. J. Syst. Evol. Microbiol.">
        <title>The Global Catalogue of Microorganisms (GCM) 10K type strain sequencing project: providing services to taxonomists for standard genome sequencing and annotation.</title>
        <authorList>
            <consortium name="The Broad Institute Genomics Platform"/>
            <consortium name="The Broad Institute Genome Sequencing Center for Infectious Disease"/>
            <person name="Wu L."/>
            <person name="Ma J."/>
        </authorList>
    </citation>
    <scope>NUCLEOTIDE SEQUENCE [LARGE SCALE GENOMIC DNA]</scope>
    <source>
        <strain evidence="2">JCM 4737</strain>
    </source>
</reference>
<accession>A0ABQ3DL59</accession>
<gene>
    <name evidence="1" type="ORF">GCM10010346_30650</name>
</gene>
<dbReference type="RefSeq" id="WP_138894155.1">
    <property type="nucleotide sequence ID" value="NZ_BMVO01000008.1"/>
</dbReference>
<comment type="caution">
    <text evidence="1">The sequence shown here is derived from an EMBL/GenBank/DDBJ whole genome shotgun (WGS) entry which is preliminary data.</text>
</comment>
<proteinExistence type="predicted"/>
<dbReference type="Proteomes" id="UP000599437">
    <property type="component" value="Unassembled WGS sequence"/>
</dbReference>